<dbReference type="STRING" id="212602.A0A420I818"/>
<dbReference type="InterPro" id="IPR024937">
    <property type="entry name" value="Domain_X"/>
</dbReference>
<dbReference type="EMBL" id="MCFK01000285">
    <property type="protein sequence ID" value="RKF65805.1"/>
    <property type="molecule type" value="Genomic_DNA"/>
</dbReference>
<evidence type="ECO:0000313" key="3">
    <source>
        <dbReference type="Proteomes" id="UP000286134"/>
    </source>
</evidence>
<dbReference type="AlphaFoldDB" id="A0A420I818"/>
<keyword evidence="3" id="KW-1185">Reference proteome</keyword>
<organism evidence="2 3">
    <name type="scientific">Erysiphe neolycopersici</name>
    <dbReference type="NCBI Taxonomy" id="212602"/>
    <lineage>
        <taxon>Eukaryota</taxon>
        <taxon>Fungi</taxon>
        <taxon>Dikarya</taxon>
        <taxon>Ascomycota</taxon>
        <taxon>Pezizomycotina</taxon>
        <taxon>Leotiomycetes</taxon>
        <taxon>Erysiphales</taxon>
        <taxon>Erysiphaceae</taxon>
        <taxon>Erysiphe</taxon>
    </lineage>
</organism>
<comment type="caution">
    <text evidence="2">The sequence shown here is derived from an EMBL/GenBank/DDBJ whole genome shotgun (WGS) entry which is preliminary data.</text>
</comment>
<name>A0A420I818_9PEZI</name>
<dbReference type="SMART" id="SM00507">
    <property type="entry name" value="HNHc"/>
    <property type="match status" value="1"/>
</dbReference>
<dbReference type="GO" id="GO:0006397">
    <property type="term" value="P:mRNA processing"/>
    <property type="evidence" value="ECO:0007669"/>
    <property type="project" value="InterPro"/>
</dbReference>
<dbReference type="Pfam" id="PF01348">
    <property type="entry name" value="Intron_maturas2"/>
    <property type="match status" value="1"/>
</dbReference>
<dbReference type="InterPro" id="IPR003615">
    <property type="entry name" value="HNH_nuc"/>
</dbReference>
<reference evidence="2 3" key="1">
    <citation type="journal article" date="2018" name="BMC Genomics">
        <title>Comparative genome analyses reveal sequence features reflecting distinct modes of host-adaptation between dicot and monocot powdery mildew.</title>
        <authorList>
            <person name="Wu Y."/>
            <person name="Ma X."/>
            <person name="Pan Z."/>
            <person name="Kale S.D."/>
            <person name="Song Y."/>
            <person name="King H."/>
            <person name="Zhang Q."/>
            <person name="Presley C."/>
            <person name="Deng X."/>
            <person name="Wei C.I."/>
            <person name="Xiao S."/>
        </authorList>
    </citation>
    <scope>NUCLEOTIDE SEQUENCE [LARGE SCALE GENOMIC DNA]</scope>
    <source>
        <strain evidence="2">UMSG2</strain>
    </source>
</reference>
<evidence type="ECO:0000313" key="2">
    <source>
        <dbReference type="EMBL" id="RKF65805.1"/>
    </source>
</evidence>
<sequence length="152" mass="17532">MRGFDNYYSFASNHGQLAGYLTLILKRSCSKLLAAKFKLRSMKATYLKFSGANFVKLSNKSTGEFRIKASPVMTGLYALKSLATLYDMRCIVCDSEEYIEMHHIRMMKDANPKLSKVDEIMVKANRKQIPLCRRCHMERHTLNKKPKIKVTK</sequence>
<feature type="domain" description="HNH nuclease" evidence="1">
    <location>
        <begin position="78"/>
        <end position="137"/>
    </location>
</feature>
<dbReference type="GO" id="GO:0005737">
    <property type="term" value="C:cytoplasm"/>
    <property type="evidence" value="ECO:0007669"/>
    <property type="project" value="UniProtKB-ARBA"/>
</dbReference>
<proteinExistence type="predicted"/>
<gene>
    <name evidence="2" type="ORF">OnM2_002003</name>
</gene>
<dbReference type="CDD" id="cd00085">
    <property type="entry name" value="HNHc"/>
    <property type="match status" value="1"/>
</dbReference>
<accession>A0A420I818</accession>
<dbReference type="InterPro" id="IPR049030">
    <property type="entry name" value="AI2M-like_HNH"/>
</dbReference>
<dbReference type="Proteomes" id="UP000286134">
    <property type="component" value="Unassembled WGS sequence"/>
</dbReference>
<dbReference type="Pfam" id="PF21368">
    <property type="entry name" value="AI2M-like_HNH"/>
    <property type="match status" value="1"/>
</dbReference>
<evidence type="ECO:0000259" key="1">
    <source>
        <dbReference type="SMART" id="SM00507"/>
    </source>
</evidence>
<protein>
    <submittedName>
        <fullName evidence="2">Putative 91 kDa protein in cob intron</fullName>
    </submittedName>
</protein>